<reference evidence="1" key="1">
    <citation type="journal article" date="2020" name="mSystems">
        <title>Genome- and Community-Level Interaction Insights into Carbon Utilization and Element Cycling Functions of Hydrothermarchaeota in Hydrothermal Sediment.</title>
        <authorList>
            <person name="Zhou Z."/>
            <person name="Liu Y."/>
            <person name="Xu W."/>
            <person name="Pan J."/>
            <person name="Luo Z.H."/>
            <person name="Li M."/>
        </authorList>
    </citation>
    <scope>NUCLEOTIDE SEQUENCE [LARGE SCALE GENOMIC DNA]</scope>
    <source>
        <strain evidence="1">HyVt-185</strain>
    </source>
</reference>
<dbReference type="EMBL" id="DQZR01000103">
    <property type="protein sequence ID" value="HDM36111.1"/>
    <property type="molecule type" value="Genomic_DNA"/>
</dbReference>
<organism evidence="1">
    <name type="scientific">Candidatus Syntropharchaeum butanivorans</name>
    <dbReference type="NCBI Taxonomy" id="1839936"/>
    <lineage>
        <taxon>Archaea</taxon>
        <taxon>Methanobacteriati</taxon>
        <taxon>Methanobacteriota</taxon>
        <taxon>Stenosarchaea group</taxon>
        <taxon>Methanomicrobia</taxon>
        <taxon>Methanosarcinales</taxon>
        <taxon>ANME-2 cluster</taxon>
        <taxon>Candidatus Syntropharchaeum</taxon>
    </lineage>
</organism>
<gene>
    <name evidence="1" type="ORF">ENG09_02490</name>
</gene>
<protein>
    <submittedName>
        <fullName evidence="1">Uncharacterized protein</fullName>
    </submittedName>
</protein>
<comment type="caution">
    <text evidence="1">The sequence shown here is derived from an EMBL/GenBank/DDBJ whole genome shotgun (WGS) entry which is preliminary data.</text>
</comment>
<dbReference type="Proteomes" id="UP000885863">
    <property type="component" value="Unassembled WGS sequence"/>
</dbReference>
<proteinExistence type="predicted"/>
<name>A0A7C0X2K2_9EURY</name>
<sequence length="33" mass="3580">MGLNTGDILDAASTKWNFHRYSHGLVGGHSHPC</sequence>
<accession>A0A7C0X2K2</accession>
<evidence type="ECO:0000313" key="1">
    <source>
        <dbReference type="EMBL" id="HDM36111.1"/>
    </source>
</evidence>
<dbReference type="AlphaFoldDB" id="A0A7C0X2K2"/>